<protein>
    <submittedName>
        <fullName evidence="2">Uncharacterized protein</fullName>
    </submittedName>
</protein>
<dbReference type="AlphaFoldDB" id="A0A6F9Y210"/>
<organism evidence="2">
    <name type="scientific">Ligilactobacillus agilis</name>
    <dbReference type="NCBI Taxonomy" id="1601"/>
    <lineage>
        <taxon>Bacteria</taxon>
        <taxon>Bacillati</taxon>
        <taxon>Bacillota</taxon>
        <taxon>Bacilli</taxon>
        <taxon>Lactobacillales</taxon>
        <taxon>Lactobacillaceae</taxon>
        <taxon>Ligilactobacillus</taxon>
    </lineage>
</organism>
<name>A0A6F9Y210_9LACO</name>
<keyword evidence="1" id="KW-0472">Membrane</keyword>
<feature type="transmembrane region" description="Helical" evidence="1">
    <location>
        <begin position="9"/>
        <end position="27"/>
    </location>
</feature>
<evidence type="ECO:0000256" key="1">
    <source>
        <dbReference type="SAM" id="Phobius"/>
    </source>
</evidence>
<dbReference type="Proteomes" id="UP000494160">
    <property type="component" value="Unassembled WGS sequence"/>
</dbReference>
<keyword evidence="1" id="KW-0812">Transmembrane</keyword>
<keyword evidence="1" id="KW-1133">Transmembrane helix</keyword>
<proteinExistence type="predicted"/>
<feature type="transmembrane region" description="Helical" evidence="1">
    <location>
        <begin position="33"/>
        <end position="56"/>
    </location>
</feature>
<sequence length="62" mass="7202">MRFVWLSNPIMKIGLVFLIVNFLPRLFPMLNKIPYYGIVGKVCLVLGLGCILFVMFKDKFFS</sequence>
<gene>
    <name evidence="2" type="ORF">SN811_00460</name>
</gene>
<dbReference type="EMBL" id="BLAP01000003">
    <property type="protein sequence ID" value="GET11546.1"/>
    <property type="molecule type" value="Genomic_DNA"/>
</dbReference>
<reference evidence="2" key="1">
    <citation type="submission" date="2019-10" db="EMBL/GenBank/DDBJ databases">
        <title>Lactobacillus agilis SN811 Whole Genome Sequencing Project.</title>
        <authorList>
            <person name="Suzuki S."/>
            <person name="Endo A."/>
            <person name="Maeno S."/>
            <person name="Shiwa Y."/>
            <person name="Matsutani M."/>
            <person name="Kajikawa A."/>
        </authorList>
    </citation>
    <scope>NUCLEOTIDE SEQUENCE</scope>
    <source>
        <strain evidence="2">SN811</strain>
    </source>
</reference>
<evidence type="ECO:0000313" key="2">
    <source>
        <dbReference type="EMBL" id="GET11546.1"/>
    </source>
</evidence>
<comment type="caution">
    <text evidence="2">The sequence shown here is derived from an EMBL/GenBank/DDBJ whole genome shotgun (WGS) entry which is preliminary data.</text>
</comment>
<accession>A0A6F9Y210</accession>